<evidence type="ECO:0000256" key="1">
    <source>
        <dbReference type="SAM" id="SignalP"/>
    </source>
</evidence>
<evidence type="ECO:0000313" key="3">
    <source>
        <dbReference type="Proteomes" id="UP000231067"/>
    </source>
</evidence>
<feature type="signal peptide" evidence="1">
    <location>
        <begin position="1"/>
        <end position="22"/>
    </location>
</feature>
<proteinExistence type="predicted"/>
<dbReference type="Gene3D" id="2.60.40.4070">
    <property type="match status" value="1"/>
</dbReference>
<sequence>MPVLRYVCIILVLMVLADTARAAGTPTTFMLEIYDSPSGSDLYGIVTAGATFTVRAYVADDSGVFAGDNSAYLGQQVCKYLTGTTTASKALYGTTIPIISLPCFATFSTGVAWIPGFVLFNASETPTITVHGTDSMAGTFSSITVNAGLPSRFNVMIKDNGTKTAGVGFGVNLEITDAYGNPTGNPNNAATQTLSISYSWNAATSSNGSLPIPQVGLSSNITFINGTASFGTFTPVNAEDKPCIVVSYEEGWPIYGTSSPIAIQASSPSNLRFFPPATVTAGADFSLGTITVCDRFGNTVTTFSTSTSVSYNGTTSQVFFNNGISSDPLYTKLIQTGTITMTIGTITGTSNLITVISGSPTSMAVTTENHGTETAGIPFSVILTLNDDYGSVPDYTGSRSISWSWTAGTSSNNGTPTKPEDRLVTFTHGVGTITGFMLTNAGESPSITANGTISGTISGIVVKPGTPTSFTITAPGTETAGASFTLTITAFDAFGNIADYQGSKTLTYSGYGTSSPSEVNFASGTVSFEVQLVKAEETMITVKEGDIIGTSGKIVVVPASPVRFILSTEHQGTETAGTPFAITIKASGDTFGNDTSNYTGPHTLFWDGNALKSYLDKPYQWADAIQIFDHGIATATGFTLTNATQTVVWVSEGITSGTTTPITVIPAGVSYLDIKLPSPVTVNQPFSINSLIARDDWGNVAVSYSDTKTIIFSGPRMDATGNKPSYPPAVVFDAGVAILPLTIILKVSETVGISLSEGNIHGSFNNLKVVDLKATCTVLPHIAYANAAQTINYKITNAGDSAISQIRITIPTGFTYINVGTPATNNQSWTATGSNIGQFVLLTPNSVGDYLSPGAWLTVPITVRTKANEQLPVKWQSVITNNDGRMAWVQEENEGDSEVAIAAYTLKVATDTITVLPGGTATIKVRVVYPQTETPISGAIVSGVIGSQTVGTASTNDKGYAVLNIPAGTTTTEIFVKVICGLFNIGTISFQVVSPIPTIIVGTNSFSKDGVIYAKPSTIFEMKPFGNLKQEYKMDNGSWGTFSPPFYINSPGKHQIFCRYVDESGKAGTESSFSVFIAPEPYKLRNFPNPFNPLKEETSIEYPLTSEADVDIQIYNLFGQLVWRKEILAGQEWEHKWNGRNGDGEIVGNGGYICRVTIKYPSGDVVMVRRIGVVK</sequence>
<comment type="caution">
    <text evidence="2">The sequence shown here is derived from an EMBL/GenBank/DDBJ whole genome shotgun (WGS) entry which is preliminary data.</text>
</comment>
<dbReference type="AlphaFoldDB" id="A0A2H0A5W7"/>
<dbReference type="EMBL" id="PCSH01000097">
    <property type="protein sequence ID" value="PIP40834.1"/>
    <property type="molecule type" value="Genomic_DNA"/>
</dbReference>
<organism evidence="2 3">
    <name type="scientific">Candidatus Desantisbacteria bacterium CG23_combo_of_CG06-09_8_20_14_all_40_23</name>
    <dbReference type="NCBI Taxonomy" id="1974550"/>
    <lineage>
        <taxon>Bacteria</taxon>
        <taxon>Candidatus Desantisiibacteriota</taxon>
    </lineage>
</organism>
<feature type="chain" id="PRO_5013937058" description="FlgD Ig-like domain-containing protein" evidence="1">
    <location>
        <begin position="23"/>
        <end position="1175"/>
    </location>
</feature>
<evidence type="ECO:0000313" key="2">
    <source>
        <dbReference type="EMBL" id="PIP40834.1"/>
    </source>
</evidence>
<accession>A0A2H0A5W7</accession>
<protein>
    <recommendedName>
        <fullName evidence="4">FlgD Ig-like domain-containing protein</fullName>
    </recommendedName>
</protein>
<keyword evidence="1" id="KW-0732">Signal</keyword>
<evidence type="ECO:0008006" key="4">
    <source>
        <dbReference type="Google" id="ProtNLM"/>
    </source>
</evidence>
<name>A0A2H0A5W7_9BACT</name>
<gene>
    <name evidence="2" type="ORF">COX18_05415</name>
</gene>
<dbReference type="Proteomes" id="UP000231067">
    <property type="component" value="Unassembled WGS sequence"/>
</dbReference>
<reference evidence="2 3" key="1">
    <citation type="submission" date="2017-09" db="EMBL/GenBank/DDBJ databases">
        <title>Depth-based differentiation of microbial function through sediment-hosted aquifers and enrichment of novel symbionts in the deep terrestrial subsurface.</title>
        <authorList>
            <person name="Probst A.J."/>
            <person name="Ladd B."/>
            <person name="Jarett J.K."/>
            <person name="Geller-Mcgrath D.E."/>
            <person name="Sieber C.M."/>
            <person name="Emerson J.B."/>
            <person name="Anantharaman K."/>
            <person name="Thomas B.C."/>
            <person name="Malmstrom R."/>
            <person name="Stieglmeier M."/>
            <person name="Klingl A."/>
            <person name="Woyke T."/>
            <person name="Ryan C.M."/>
            <person name="Banfield J.F."/>
        </authorList>
    </citation>
    <scope>NUCLEOTIDE SEQUENCE [LARGE SCALE GENOMIC DNA]</scope>
    <source>
        <strain evidence="2">CG23_combo_of_CG06-09_8_20_14_all_40_23</strain>
    </source>
</reference>